<protein>
    <submittedName>
        <fullName evidence="1">Uncharacterized protein</fullName>
    </submittedName>
</protein>
<evidence type="ECO:0000313" key="2">
    <source>
        <dbReference type="Proteomes" id="UP001148629"/>
    </source>
</evidence>
<reference evidence="1" key="1">
    <citation type="submission" date="2022-08" db="EMBL/GenBank/DDBJ databases">
        <title>Genome Sequence of Fusarium decemcellulare.</title>
        <authorList>
            <person name="Buettner E."/>
        </authorList>
    </citation>
    <scope>NUCLEOTIDE SEQUENCE</scope>
    <source>
        <strain evidence="1">Babe19</strain>
    </source>
</reference>
<dbReference type="Proteomes" id="UP001148629">
    <property type="component" value="Unassembled WGS sequence"/>
</dbReference>
<accession>A0ACC1RFA8</accession>
<dbReference type="EMBL" id="JANRMS010003541">
    <property type="protein sequence ID" value="KAJ3517731.1"/>
    <property type="molecule type" value="Genomic_DNA"/>
</dbReference>
<organism evidence="1 2">
    <name type="scientific">Fusarium decemcellulare</name>
    <dbReference type="NCBI Taxonomy" id="57161"/>
    <lineage>
        <taxon>Eukaryota</taxon>
        <taxon>Fungi</taxon>
        <taxon>Dikarya</taxon>
        <taxon>Ascomycota</taxon>
        <taxon>Pezizomycotina</taxon>
        <taxon>Sordariomycetes</taxon>
        <taxon>Hypocreomycetidae</taxon>
        <taxon>Hypocreales</taxon>
        <taxon>Nectriaceae</taxon>
        <taxon>Fusarium</taxon>
        <taxon>Fusarium decemcellulare species complex</taxon>
    </lineage>
</organism>
<proteinExistence type="predicted"/>
<sequence>MLTVACHTPGDEKPRTAPAKTLKHLLEFCFVHPCSKGVTSQKIPEINQFQPALKIFVYGLCLSGGDGLAETSAALSRAEVLLALGNGIGLLDDLLTLGQDELDVAGVGHVGVNLS</sequence>
<comment type="caution">
    <text evidence="1">The sequence shown here is derived from an EMBL/GenBank/DDBJ whole genome shotgun (WGS) entry which is preliminary data.</text>
</comment>
<gene>
    <name evidence="1" type="ORF">NM208_g14662</name>
</gene>
<keyword evidence="2" id="KW-1185">Reference proteome</keyword>
<evidence type="ECO:0000313" key="1">
    <source>
        <dbReference type="EMBL" id="KAJ3517731.1"/>
    </source>
</evidence>
<name>A0ACC1RFA8_9HYPO</name>